<dbReference type="InParanoid" id="A0A409V9B1"/>
<feature type="transmembrane region" description="Helical" evidence="11">
    <location>
        <begin position="20"/>
        <end position="38"/>
    </location>
</feature>
<gene>
    <name evidence="12" type="ORF">CVT24_006798</name>
</gene>
<keyword evidence="7 11" id="KW-1133">Transmembrane helix</keyword>
<comment type="caution">
    <text evidence="12">The sequence shown here is derived from an EMBL/GenBank/DDBJ whole genome shotgun (WGS) entry which is preliminary data.</text>
</comment>
<evidence type="ECO:0000256" key="5">
    <source>
        <dbReference type="ARBA" id="ARBA00022741"/>
    </source>
</evidence>
<comment type="subcellular location">
    <subcellularLocation>
        <location evidence="1">Endoplasmic reticulum membrane</location>
        <topology evidence="1">Single-pass membrane protein</topology>
    </subcellularLocation>
</comment>
<evidence type="ECO:0000256" key="10">
    <source>
        <dbReference type="ARBA" id="ARBA00023170"/>
    </source>
</evidence>
<dbReference type="Proteomes" id="UP000284842">
    <property type="component" value="Unassembled WGS sequence"/>
</dbReference>
<dbReference type="GO" id="GO:0005525">
    <property type="term" value="F:GTP binding"/>
    <property type="evidence" value="ECO:0007669"/>
    <property type="project" value="UniProtKB-KW"/>
</dbReference>
<evidence type="ECO:0000256" key="11">
    <source>
        <dbReference type="SAM" id="Phobius"/>
    </source>
</evidence>
<evidence type="ECO:0000256" key="3">
    <source>
        <dbReference type="ARBA" id="ARBA00020256"/>
    </source>
</evidence>
<keyword evidence="5" id="KW-0547">Nucleotide-binding</keyword>
<keyword evidence="6" id="KW-0256">Endoplasmic reticulum</keyword>
<reference evidence="12 13" key="1">
    <citation type="journal article" date="2018" name="Evol. Lett.">
        <title>Horizontal gene cluster transfer increased hallucinogenic mushroom diversity.</title>
        <authorList>
            <person name="Reynolds H.T."/>
            <person name="Vijayakumar V."/>
            <person name="Gluck-Thaler E."/>
            <person name="Korotkin H.B."/>
            <person name="Matheny P.B."/>
            <person name="Slot J.C."/>
        </authorList>
    </citation>
    <scope>NUCLEOTIDE SEQUENCE [LARGE SCALE GENOMIC DNA]</scope>
    <source>
        <strain evidence="12 13">2629</strain>
    </source>
</reference>
<dbReference type="InterPro" id="IPR027417">
    <property type="entry name" value="P-loop_NTPase"/>
</dbReference>
<evidence type="ECO:0000256" key="1">
    <source>
        <dbReference type="ARBA" id="ARBA00004389"/>
    </source>
</evidence>
<dbReference type="Gene3D" id="3.40.50.300">
    <property type="entry name" value="P-loop containing nucleotide triphosphate hydrolases"/>
    <property type="match status" value="1"/>
</dbReference>
<keyword evidence="4 11" id="KW-0812">Transmembrane</keyword>
<keyword evidence="10" id="KW-0675">Receptor</keyword>
<keyword evidence="8" id="KW-0342">GTP-binding</keyword>
<evidence type="ECO:0000256" key="6">
    <source>
        <dbReference type="ARBA" id="ARBA00022824"/>
    </source>
</evidence>
<accession>A0A409V9B1</accession>
<dbReference type="STRING" id="181874.A0A409V9B1"/>
<evidence type="ECO:0000256" key="8">
    <source>
        <dbReference type="ARBA" id="ARBA00023134"/>
    </source>
</evidence>
<evidence type="ECO:0000256" key="4">
    <source>
        <dbReference type="ARBA" id="ARBA00022692"/>
    </source>
</evidence>
<proteinExistence type="inferred from homology"/>
<evidence type="ECO:0000256" key="2">
    <source>
        <dbReference type="ARBA" id="ARBA00005619"/>
    </source>
</evidence>
<evidence type="ECO:0000256" key="9">
    <source>
        <dbReference type="ARBA" id="ARBA00023136"/>
    </source>
</evidence>
<keyword evidence="13" id="KW-1185">Reference proteome</keyword>
<evidence type="ECO:0000313" key="12">
    <source>
        <dbReference type="EMBL" id="PPQ63273.1"/>
    </source>
</evidence>
<comment type="similarity">
    <text evidence="2">Belongs to the SRP receptor beta subunit family.</text>
</comment>
<protein>
    <recommendedName>
        <fullName evidence="3">Signal recognition particle receptor subunit beta</fullName>
    </recommendedName>
</protein>
<organism evidence="12 13">
    <name type="scientific">Panaeolus cyanescens</name>
    <dbReference type="NCBI Taxonomy" id="181874"/>
    <lineage>
        <taxon>Eukaryota</taxon>
        <taxon>Fungi</taxon>
        <taxon>Dikarya</taxon>
        <taxon>Basidiomycota</taxon>
        <taxon>Agaricomycotina</taxon>
        <taxon>Agaricomycetes</taxon>
        <taxon>Agaricomycetidae</taxon>
        <taxon>Agaricales</taxon>
        <taxon>Agaricineae</taxon>
        <taxon>Galeropsidaceae</taxon>
        <taxon>Panaeolus</taxon>
    </lineage>
</organism>
<dbReference type="FunCoup" id="A0A409V9B1">
    <property type="interactions" value="432"/>
</dbReference>
<dbReference type="InterPro" id="IPR019009">
    <property type="entry name" value="SRP_receptor_beta_su"/>
</dbReference>
<dbReference type="AlphaFoldDB" id="A0A409V9B1"/>
<evidence type="ECO:0000256" key="7">
    <source>
        <dbReference type="ARBA" id="ARBA00022989"/>
    </source>
</evidence>
<dbReference type="OrthoDB" id="41266at2759"/>
<dbReference type="Pfam" id="PF09439">
    <property type="entry name" value="SRPRB"/>
    <property type="match status" value="1"/>
</dbReference>
<dbReference type="PANTHER" id="PTHR11711">
    <property type="entry name" value="ADP RIBOSYLATION FACTOR-RELATED"/>
    <property type="match status" value="1"/>
</dbReference>
<sequence length="275" mass="29330">MTHATSEALPAVAGFTPSTLVIASLGVALFLILALLITNRRKASSKGNALLLVGAPDAGKTALLSQLAYGKSLPTQTSMQMNSSSIVLSPQRSMRVIDIPGHPRLRTQFQEYLSEARVIAFVTDANTISRNGAAVAEHLHHVLHALTSLPPSQHQPELLILAHKADLLKSSSTSSASSNALAINRVKTVLERELEKRRVAQSGGVNVEGLGEEGERTEMGGLDCGEKVGSTFKFDEWDGGEVTFLATSVNVGSHSDTEKDGEGGLQPLWEFLEQL</sequence>
<name>A0A409V9B1_9AGAR</name>
<dbReference type="EMBL" id="NHTK01006127">
    <property type="protein sequence ID" value="PPQ63273.1"/>
    <property type="molecule type" value="Genomic_DNA"/>
</dbReference>
<evidence type="ECO:0000313" key="13">
    <source>
        <dbReference type="Proteomes" id="UP000284842"/>
    </source>
</evidence>
<dbReference type="GO" id="GO:0005789">
    <property type="term" value="C:endoplasmic reticulum membrane"/>
    <property type="evidence" value="ECO:0007669"/>
    <property type="project" value="UniProtKB-SubCell"/>
</dbReference>
<dbReference type="SUPFAM" id="SSF52540">
    <property type="entry name" value="P-loop containing nucleoside triphosphate hydrolases"/>
    <property type="match status" value="1"/>
</dbReference>
<dbReference type="InterPro" id="IPR024156">
    <property type="entry name" value="Small_GTPase_ARF"/>
</dbReference>
<keyword evidence="9 11" id="KW-0472">Membrane</keyword>